<feature type="non-terminal residue" evidence="1">
    <location>
        <position position="1"/>
    </location>
</feature>
<organism evidence="1 2">
    <name type="scientific">Legionella qingyii</name>
    <dbReference type="NCBI Taxonomy" id="2184757"/>
    <lineage>
        <taxon>Bacteria</taxon>
        <taxon>Pseudomonadati</taxon>
        <taxon>Pseudomonadota</taxon>
        <taxon>Gammaproteobacteria</taxon>
        <taxon>Legionellales</taxon>
        <taxon>Legionellaceae</taxon>
        <taxon>Legionella</taxon>
    </lineage>
</organism>
<dbReference type="AlphaFoldDB" id="A0A317U002"/>
<accession>A0A317U002</accession>
<name>A0A317U002_9GAMM</name>
<evidence type="ECO:0000313" key="1">
    <source>
        <dbReference type="EMBL" id="PWY53792.1"/>
    </source>
</evidence>
<protein>
    <submittedName>
        <fullName evidence="1">Uncharacterized protein</fullName>
    </submittedName>
</protein>
<comment type="caution">
    <text evidence="1">The sequence shown here is derived from an EMBL/GenBank/DDBJ whole genome shotgun (WGS) entry which is preliminary data.</text>
</comment>
<reference evidence="1 2" key="1">
    <citation type="submission" date="2018-05" db="EMBL/GenBank/DDBJ databases">
        <title>Legionella qingyii sp.nov., whole genome shotgun sequence.</title>
        <authorList>
            <person name="Wu H."/>
            <person name="Zhu Q."/>
            <person name="Hu C."/>
        </authorList>
    </citation>
    <scope>NUCLEOTIDE SEQUENCE [LARGE SCALE GENOMIC DNA]</scope>
    <source>
        <strain evidence="1 2">HEB18</strain>
    </source>
</reference>
<sequence length="296" mass="34667">SGICDQMRPELVIISLRNTHTSTTYTNFAEMVWNYVRNEPTSPEFNELAKSNKTKNYAREIAAQIRRLSRWWYPEQPKNKEYNEEREAYFDKIIEKAFIKEVFIVGKNNKLNSNSLIVNSLKDVTRNYRWGTQTDLQELARIYNINLHTLINGNAPYKPADTPQRPIITMDNQHNLHWTTCISFLGSNFKGKRYDSYTKDSVISKQEIKDIMQTYTQGFVALVTKRNHLEKAMQIIQLCDNRDFNVSDIVRMLSNYLQRSNFNNNSSFKKRADYIIARAEYFNEAADKPDGLDLSV</sequence>
<proteinExistence type="predicted"/>
<dbReference type="Proteomes" id="UP000247152">
    <property type="component" value="Unassembled WGS sequence"/>
</dbReference>
<gene>
    <name evidence="1" type="ORF">DGG96_20415</name>
</gene>
<evidence type="ECO:0000313" key="2">
    <source>
        <dbReference type="Proteomes" id="UP000247152"/>
    </source>
</evidence>
<dbReference type="EMBL" id="QHJG01000072">
    <property type="protein sequence ID" value="PWY53792.1"/>
    <property type="molecule type" value="Genomic_DNA"/>
</dbReference>